<keyword evidence="6" id="KW-1185">Reference proteome</keyword>
<keyword evidence="2" id="KW-0378">Hydrolase</keyword>
<dbReference type="SUPFAM" id="SSF88713">
    <property type="entry name" value="Glycoside hydrolase/deacetylase"/>
    <property type="match status" value="1"/>
</dbReference>
<dbReference type="AlphaFoldDB" id="A0A9P3HBV7"/>
<comment type="caution">
    <text evidence="5">The sequence shown here is derived from an EMBL/GenBank/DDBJ whole genome shotgun (WGS) entry which is preliminary data.</text>
</comment>
<dbReference type="GO" id="GO:0046872">
    <property type="term" value="F:metal ion binding"/>
    <property type="evidence" value="ECO:0007669"/>
    <property type="project" value="UniProtKB-KW"/>
</dbReference>
<dbReference type="Gene3D" id="3.20.20.370">
    <property type="entry name" value="Glycoside hydrolase/deacetylase"/>
    <property type="match status" value="1"/>
</dbReference>
<dbReference type="InterPro" id="IPR002509">
    <property type="entry name" value="NODB_dom"/>
</dbReference>
<evidence type="ECO:0000259" key="4">
    <source>
        <dbReference type="PROSITE" id="PS51677"/>
    </source>
</evidence>
<evidence type="ECO:0000256" key="2">
    <source>
        <dbReference type="ARBA" id="ARBA00022801"/>
    </source>
</evidence>
<dbReference type="PANTHER" id="PTHR10587">
    <property type="entry name" value="GLYCOSYL TRANSFERASE-RELATED"/>
    <property type="match status" value="1"/>
</dbReference>
<dbReference type="Proteomes" id="UP000827284">
    <property type="component" value="Unassembled WGS sequence"/>
</dbReference>
<dbReference type="InterPro" id="IPR011330">
    <property type="entry name" value="Glyco_hydro/deAcase_b/a-brl"/>
</dbReference>
<dbReference type="GO" id="GO:0005975">
    <property type="term" value="P:carbohydrate metabolic process"/>
    <property type="evidence" value="ECO:0007669"/>
    <property type="project" value="InterPro"/>
</dbReference>
<feature type="compositionally biased region" description="Acidic residues" evidence="3">
    <location>
        <begin position="366"/>
        <end position="376"/>
    </location>
</feature>
<dbReference type="OrthoDB" id="407355at2759"/>
<feature type="region of interest" description="Disordered" evidence="3">
    <location>
        <begin position="82"/>
        <end position="101"/>
    </location>
</feature>
<sequence length="412" mass="44866">MTQMRSSTKKSTTVALIGSMALIMSAISSTTLVEGAAKIPHKADISHPKGTSPWPKYGEKPEANTPEIKAWSKLVDWSKVPKLPVRKTKSPGDPPDCPKNDPPKSDCWWTCSGCFAPDDVYECPGKKVWGLTFDDGPEPGVTENLLDLLDEKNVTATFFVTGMKSTKAPWLLQETIDRGHHLASHTWSHSGLTTLTNEEIVGELKWTEKYIFDHTGYKVKYFRPPYGDIDNRVRAIARELGFKTVIWSSDWDTQDWQLPEKTITSKQIVGIFKDGLSELPRLKKGVITLEHDGDAQMVTMARTLLTMGVKSGMKPMNIAKCIGDPIGYNAVPAPKVAAVKPAAPAPAPAKEETIAKNSAPSPKEEESQESGVEESVETASKKTSSANASRLVNSGISAACWSVAAVAVSFLL</sequence>
<feature type="compositionally biased region" description="Low complexity" evidence="3">
    <location>
        <begin position="377"/>
        <end position="387"/>
    </location>
</feature>
<reference evidence="5" key="1">
    <citation type="submission" date="2021-11" db="EMBL/GenBank/DDBJ databases">
        <authorList>
            <person name="Herlambang A."/>
            <person name="Guo Y."/>
            <person name="Takashima Y."/>
            <person name="Nishizawa T."/>
        </authorList>
    </citation>
    <scope>NUCLEOTIDE SEQUENCE</scope>
    <source>
        <strain evidence="5">E1425</strain>
    </source>
</reference>
<gene>
    <name evidence="5" type="ORF">EMPS_06209</name>
</gene>
<evidence type="ECO:0000256" key="1">
    <source>
        <dbReference type="ARBA" id="ARBA00022723"/>
    </source>
</evidence>
<dbReference type="PROSITE" id="PS51677">
    <property type="entry name" value="NODB"/>
    <property type="match status" value="1"/>
</dbReference>
<dbReference type="GO" id="GO:0016020">
    <property type="term" value="C:membrane"/>
    <property type="evidence" value="ECO:0007669"/>
    <property type="project" value="TreeGrafter"/>
</dbReference>
<feature type="region of interest" description="Disordered" evidence="3">
    <location>
        <begin position="342"/>
        <end position="387"/>
    </location>
</feature>
<organism evidence="5 6">
    <name type="scientific">Entomortierella parvispora</name>
    <dbReference type="NCBI Taxonomy" id="205924"/>
    <lineage>
        <taxon>Eukaryota</taxon>
        <taxon>Fungi</taxon>
        <taxon>Fungi incertae sedis</taxon>
        <taxon>Mucoromycota</taxon>
        <taxon>Mortierellomycotina</taxon>
        <taxon>Mortierellomycetes</taxon>
        <taxon>Mortierellales</taxon>
        <taxon>Mortierellaceae</taxon>
        <taxon>Entomortierella</taxon>
    </lineage>
</organism>
<dbReference type="EMBL" id="BQFW01000008">
    <property type="protein sequence ID" value="GJJ73851.1"/>
    <property type="molecule type" value="Genomic_DNA"/>
</dbReference>
<dbReference type="PANTHER" id="PTHR10587:SF133">
    <property type="entry name" value="CHITIN DEACETYLASE 1-RELATED"/>
    <property type="match status" value="1"/>
</dbReference>
<evidence type="ECO:0000313" key="6">
    <source>
        <dbReference type="Proteomes" id="UP000827284"/>
    </source>
</evidence>
<dbReference type="GO" id="GO:0009272">
    <property type="term" value="P:fungal-type cell wall biogenesis"/>
    <property type="evidence" value="ECO:0007669"/>
    <property type="project" value="UniProtKB-ARBA"/>
</dbReference>
<dbReference type="InterPro" id="IPR050248">
    <property type="entry name" value="Polysacc_deacetylase_ArnD"/>
</dbReference>
<feature type="region of interest" description="Disordered" evidence="3">
    <location>
        <begin position="43"/>
        <end position="62"/>
    </location>
</feature>
<dbReference type="GO" id="GO:0004099">
    <property type="term" value="F:chitin deacetylase activity"/>
    <property type="evidence" value="ECO:0007669"/>
    <property type="project" value="UniProtKB-ARBA"/>
</dbReference>
<accession>A0A9P3HBV7</accession>
<evidence type="ECO:0000313" key="5">
    <source>
        <dbReference type="EMBL" id="GJJ73851.1"/>
    </source>
</evidence>
<protein>
    <submittedName>
        <fullName evidence="5">Peptidoglycan-N-acetylglucosamine deacetylase</fullName>
    </submittedName>
</protein>
<dbReference type="Pfam" id="PF01522">
    <property type="entry name" value="Polysacc_deac_1"/>
    <property type="match status" value="1"/>
</dbReference>
<reference evidence="5" key="2">
    <citation type="journal article" date="2022" name="Microbiol. Resour. Announc.">
        <title>Whole-Genome Sequence of Entomortierella parvispora E1425, a Mucoromycotan Fungus Associated with Burkholderiaceae-Related Endosymbiotic Bacteria.</title>
        <authorList>
            <person name="Herlambang A."/>
            <person name="Guo Y."/>
            <person name="Takashima Y."/>
            <person name="Narisawa K."/>
            <person name="Ohta H."/>
            <person name="Nishizawa T."/>
        </authorList>
    </citation>
    <scope>NUCLEOTIDE SEQUENCE</scope>
    <source>
        <strain evidence="5">E1425</strain>
    </source>
</reference>
<keyword evidence="1" id="KW-0479">Metal-binding</keyword>
<feature type="domain" description="NodB homology" evidence="4">
    <location>
        <begin position="127"/>
        <end position="316"/>
    </location>
</feature>
<name>A0A9P3HBV7_9FUNG</name>
<evidence type="ECO:0000256" key="3">
    <source>
        <dbReference type="SAM" id="MobiDB-lite"/>
    </source>
</evidence>
<proteinExistence type="predicted"/>